<dbReference type="InterPro" id="IPR036058">
    <property type="entry name" value="Kazal_dom_sf"/>
</dbReference>
<dbReference type="Gene3D" id="3.30.60.30">
    <property type="match status" value="1"/>
</dbReference>
<comment type="caution">
    <text evidence="7">The sequence shown here is derived from an EMBL/GenBank/DDBJ whole genome shotgun (WGS) entry which is preliminary data.</text>
</comment>
<evidence type="ECO:0000313" key="7">
    <source>
        <dbReference type="EMBL" id="KAJ8046897.1"/>
    </source>
</evidence>
<evidence type="ECO:0000313" key="8">
    <source>
        <dbReference type="Proteomes" id="UP001152320"/>
    </source>
</evidence>
<gene>
    <name evidence="7" type="ORF">HOLleu_05732</name>
</gene>
<feature type="compositionally biased region" description="Low complexity" evidence="4">
    <location>
        <begin position="209"/>
        <end position="218"/>
    </location>
</feature>
<dbReference type="GO" id="GO:0050840">
    <property type="term" value="F:extracellular matrix binding"/>
    <property type="evidence" value="ECO:0007669"/>
    <property type="project" value="TreeGrafter"/>
</dbReference>
<evidence type="ECO:0000256" key="1">
    <source>
        <dbReference type="ARBA" id="ARBA00022729"/>
    </source>
</evidence>
<evidence type="ECO:0000256" key="5">
    <source>
        <dbReference type="SAM" id="SignalP"/>
    </source>
</evidence>
<feature type="compositionally biased region" description="Basic and acidic residues" evidence="4">
    <location>
        <begin position="191"/>
        <end position="200"/>
    </location>
</feature>
<dbReference type="OrthoDB" id="6614329at2759"/>
<evidence type="ECO:0000259" key="6">
    <source>
        <dbReference type="PROSITE" id="PS51465"/>
    </source>
</evidence>
<dbReference type="SMART" id="SM00280">
    <property type="entry name" value="KAZAL"/>
    <property type="match status" value="1"/>
</dbReference>
<dbReference type="Proteomes" id="UP001152320">
    <property type="component" value="Chromosome 2"/>
</dbReference>
<feature type="signal peptide" evidence="5">
    <location>
        <begin position="1"/>
        <end position="20"/>
    </location>
</feature>
<dbReference type="PANTHER" id="PTHR13866">
    <property type="entry name" value="SPARC OSTEONECTIN"/>
    <property type="match status" value="1"/>
</dbReference>
<dbReference type="GO" id="GO:0005518">
    <property type="term" value="F:collagen binding"/>
    <property type="evidence" value="ECO:0007669"/>
    <property type="project" value="TreeGrafter"/>
</dbReference>
<dbReference type="PANTHER" id="PTHR13866:SF29">
    <property type="entry name" value="FOLLISTATIN"/>
    <property type="match status" value="1"/>
</dbReference>
<accession>A0A9Q1CK95</accession>
<sequence length="343" mass="37688">MESSLRLCVMLVVLFGHVLAEDDIIQAADTNILSPDRRAAVEERCQNIRRDCIATGEIFRRAVVCGGGGKRFINECALQLRSCDLLLDTGEEILRERCFWVVQEEEPEERPGTNAPTTVDHSLPTPLIISPSAKIIVDYFFKTSEAPESTLVTSRRPSTVFADFFPWYSTPEAPESTLVTSRRPSTVDFFHWDSTPERHSTKGTTRNPSTEVTTTSSTEQTTNFLIDHGGIIFSSSPFHHYSWMPEFTTGESGGFRPPDEVNVRDCCRGDTPCASCLQEDKGGKVCGSDGKTYNNECDLDTHACDTGEEDLAVQSQGSCPSGGKEDNSPGPPPAPPRGDLGKR</sequence>
<dbReference type="InterPro" id="IPR002350">
    <property type="entry name" value="Kazal_dom"/>
</dbReference>
<dbReference type="SUPFAM" id="SSF100895">
    <property type="entry name" value="Kazal-type serine protease inhibitors"/>
    <property type="match status" value="1"/>
</dbReference>
<keyword evidence="1 5" id="KW-0732">Signal</keyword>
<dbReference type="Pfam" id="PF07648">
    <property type="entry name" value="Kazal_2"/>
    <property type="match status" value="2"/>
</dbReference>
<evidence type="ECO:0000256" key="2">
    <source>
        <dbReference type="ARBA" id="ARBA00023157"/>
    </source>
</evidence>
<dbReference type="AlphaFoldDB" id="A0A9Q1CK95"/>
<feature type="region of interest" description="Disordered" evidence="4">
    <location>
        <begin position="191"/>
        <end position="218"/>
    </location>
</feature>
<feature type="chain" id="PRO_5040149829" description="Kazal-like domain-containing protein" evidence="5">
    <location>
        <begin position="21"/>
        <end position="343"/>
    </location>
</feature>
<proteinExistence type="predicted"/>
<evidence type="ECO:0000256" key="3">
    <source>
        <dbReference type="ARBA" id="ARBA00023180"/>
    </source>
</evidence>
<dbReference type="PROSITE" id="PS51465">
    <property type="entry name" value="KAZAL_2"/>
    <property type="match status" value="1"/>
</dbReference>
<dbReference type="EMBL" id="JAIZAY010000002">
    <property type="protein sequence ID" value="KAJ8046897.1"/>
    <property type="molecule type" value="Genomic_DNA"/>
</dbReference>
<dbReference type="GO" id="GO:0005615">
    <property type="term" value="C:extracellular space"/>
    <property type="evidence" value="ECO:0007669"/>
    <property type="project" value="TreeGrafter"/>
</dbReference>
<dbReference type="GO" id="GO:0005509">
    <property type="term" value="F:calcium ion binding"/>
    <property type="evidence" value="ECO:0007669"/>
    <property type="project" value="TreeGrafter"/>
</dbReference>
<keyword evidence="3" id="KW-0325">Glycoprotein</keyword>
<feature type="domain" description="Kazal-like" evidence="6">
    <location>
        <begin position="268"/>
        <end position="321"/>
    </location>
</feature>
<keyword evidence="8" id="KW-1185">Reference proteome</keyword>
<keyword evidence="2" id="KW-1015">Disulfide bond</keyword>
<feature type="region of interest" description="Disordered" evidence="4">
    <location>
        <begin position="311"/>
        <end position="343"/>
    </location>
</feature>
<reference evidence="7" key="1">
    <citation type="submission" date="2021-10" db="EMBL/GenBank/DDBJ databases">
        <title>Tropical sea cucumber genome reveals ecological adaptation and Cuvierian tubules defense mechanism.</title>
        <authorList>
            <person name="Chen T."/>
        </authorList>
    </citation>
    <scope>NUCLEOTIDE SEQUENCE</scope>
    <source>
        <strain evidence="7">Nanhai2018</strain>
        <tissue evidence="7">Muscle</tissue>
    </source>
</reference>
<dbReference type="CDD" id="cd00104">
    <property type="entry name" value="KAZAL_FS"/>
    <property type="match status" value="1"/>
</dbReference>
<name>A0A9Q1CK95_HOLLE</name>
<evidence type="ECO:0000256" key="4">
    <source>
        <dbReference type="SAM" id="MobiDB-lite"/>
    </source>
</evidence>
<organism evidence="7 8">
    <name type="scientific">Holothuria leucospilota</name>
    <name type="common">Black long sea cucumber</name>
    <name type="synonym">Mertensiothuria leucospilota</name>
    <dbReference type="NCBI Taxonomy" id="206669"/>
    <lineage>
        <taxon>Eukaryota</taxon>
        <taxon>Metazoa</taxon>
        <taxon>Echinodermata</taxon>
        <taxon>Eleutherozoa</taxon>
        <taxon>Echinozoa</taxon>
        <taxon>Holothuroidea</taxon>
        <taxon>Aspidochirotacea</taxon>
        <taxon>Aspidochirotida</taxon>
        <taxon>Holothuriidae</taxon>
        <taxon>Holothuria</taxon>
    </lineage>
</organism>
<protein>
    <recommendedName>
        <fullName evidence="6">Kazal-like domain-containing protein</fullName>
    </recommendedName>
</protein>